<keyword evidence="3" id="KW-1133">Transmembrane helix</keyword>
<dbReference type="Proteomes" id="UP000427281">
    <property type="component" value="Chromosome"/>
</dbReference>
<feature type="domain" description="Serine aminopeptidase S33" evidence="4">
    <location>
        <begin position="99"/>
        <end position="245"/>
    </location>
</feature>
<dbReference type="InterPro" id="IPR022742">
    <property type="entry name" value="Hydrolase_4"/>
</dbReference>
<gene>
    <name evidence="5" type="ORF">F1728_17035</name>
</gene>
<keyword evidence="3" id="KW-0812">Transmembrane</keyword>
<dbReference type="InterPro" id="IPR050261">
    <property type="entry name" value="FrsA_esterase"/>
</dbReference>
<keyword evidence="3" id="KW-0472">Membrane</keyword>
<dbReference type="KEGG" id="gim:F1728_17035"/>
<evidence type="ECO:0000259" key="4">
    <source>
        <dbReference type="Pfam" id="PF12146"/>
    </source>
</evidence>
<sequence length="362" mass="40784">MIIVAAAGLGSDFASRETVVNWLFWCLLILIGIELIIQYCIIRAAYPVLYAPLPDRFQLAGTLNTLPDKESGIHIESVSFPSVDGLTLRGLLALPAQSPPRGVILFCHPFRLSGQIGLYQCRGLLDAGFAVFTFDFRNHGKSDQDPNYKSVHWLSEHELNDTRAAIRYLRQHSALKELPLGLVGMCRGAAAALSVATRKPEIQYIACEGAFINESLFLDHAIRWGERFLPRLFIQLVPTWEVTRAFRIMVWFTQRRQGCRFVNLKPLLRNLENRKLLFFVGEKDQSVVPCMSDQIIDRIHHSETSLCSLPGAVHNAGRFAQQELYDQRLVEFFSRMVETQEKAASDAADPSVKSESALVSHQ</sequence>
<reference evidence="5 6" key="1">
    <citation type="submission" date="2019-09" db="EMBL/GenBank/DDBJ databases">
        <title>Gimesia benthica sp. nov., a novel bacterium isolated from deep-sea water of the Northwest Indian Ocean.</title>
        <authorList>
            <person name="Dai X."/>
        </authorList>
    </citation>
    <scope>NUCLEOTIDE SEQUENCE [LARGE SCALE GENOMIC DNA]</scope>
    <source>
        <strain evidence="5 6">E7</strain>
    </source>
</reference>
<dbReference type="AlphaFoldDB" id="A0A6I6AD86"/>
<name>A0A6I6AD86_9PLAN</name>
<evidence type="ECO:0000256" key="1">
    <source>
        <dbReference type="ARBA" id="ARBA00022801"/>
    </source>
</evidence>
<keyword evidence="6" id="KW-1185">Reference proteome</keyword>
<dbReference type="EMBL" id="CP043930">
    <property type="protein sequence ID" value="QGQ24287.1"/>
    <property type="molecule type" value="Genomic_DNA"/>
</dbReference>
<protein>
    <submittedName>
        <fullName evidence="5">Lysophospholipase</fullName>
    </submittedName>
</protein>
<organism evidence="5 6">
    <name type="scientific">Gimesia benthica</name>
    <dbReference type="NCBI Taxonomy" id="2608982"/>
    <lineage>
        <taxon>Bacteria</taxon>
        <taxon>Pseudomonadati</taxon>
        <taxon>Planctomycetota</taxon>
        <taxon>Planctomycetia</taxon>
        <taxon>Planctomycetales</taxon>
        <taxon>Planctomycetaceae</taxon>
        <taxon>Gimesia</taxon>
    </lineage>
</organism>
<accession>A0A6I6AD86</accession>
<evidence type="ECO:0000256" key="2">
    <source>
        <dbReference type="SAM" id="MobiDB-lite"/>
    </source>
</evidence>
<evidence type="ECO:0000256" key="3">
    <source>
        <dbReference type="SAM" id="Phobius"/>
    </source>
</evidence>
<dbReference type="InterPro" id="IPR029058">
    <property type="entry name" value="AB_hydrolase_fold"/>
</dbReference>
<proteinExistence type="predicted"/>
<evidence type="ECO:0000313" key="5">
    <source>
        <dbReference type="EMBL" id="QGQ24287.1"/>
    </source>
</evidence>
<dbReference type="Pfam" id="PF12146">
    <property type="entry name" value="Hydrolase_4"/>
    <property type="match status" value="1"/>
</dbReference>
<feature type="region of interest" description="Disordered" evidence="2">
    <location>
        <begin position="342"/>
        <end position="362"/>
    </location>
</feature>
<dbReference type="PANTHER" id="PTHR22946">
    <property type="entry name" value="DIENELACTONE HYDROLASE DOMAIN-CONTAINING PROTEIN-RELATED"/>
    <property type="match status" value="1"/>
</dbReference>
<dbReference type="Gene3D" id="3.40.50.1820">
    <property type="entry name" value="alpha/beta hydrolase"/>
    <property type="match status" value="1"/>
</dbReference>
<feature type="compositionally biased region" description="Polar residues" evidence="2">
    <location>
        <begin position="353"/>
        <end position="362"/>
    </location>
</feature>
<dbReference type="PANTHER" id="PTHR22946:SF9">
    <property type="entry name" value="POLYKETIDE TRANSFERASE AF380"/>
    <property type="match status" value="1"/>
</dbReference>
<feature type="transmembrane region" description="Helical" evidence="3">
    <location>
        <begin position="22"/>
        <end position="42"/>
    </location>
</feature>
<dbReference type="GO" id="GO:0052689">
    <property type="term" value="F:carboxylic ester hydrolase activity"/>
    <property type="evidence" value="ECO:0007669"/>
    <property type="project" value="UniProtKB-ARBA"/>
</dbReference>
<dbReference type="SUPFAM" id="SSF53474">
    <property type="entry name" value="alpha/beta-Hydrolases"/>
    <property type="match status" value="1"/>
</dbReference>
<keyword evidence="1" id="KW-0378">Hydrolase</keyword>
<evidence type="ECO:0000313" key="6">
    <source>
        <dbReference type="Proteomes" id="UP000427281"/>
    </source>
</evidence>